<gene>
    <name evidence="1" type="ORF">MM415A02966_0012</name>
    <name evidence="2" type="ORF">MM415B05812_0007</name>
</gene>
<reference evidence="2" key="1">
    <citation type="submission" date="2020-03" db="EMBL/GenBank/DDBJ databases">
        <title>The deep terrestrial virosphere.</title>
        <authorList>
            <person name="Holmfeldt K."/>
            <person name="Nilsson E."/>
            <person name="Simone D."/>
            <person name="Lopez-Fernandez M."/>
            <person name="Wu X."/>
            <person name="de Brujin I."/>
            <person name="Lundin D."/>
            <person name="Andersson A."/>
            <person name="Bertilsson S."/>
            <person name="Dopson M."/>
        </authorList>
    </citation>
    <scope>NUCLEOTIDE SEQUENCE</scope>
    <source>
        <strain evidence="1">MM415A02966</strain>
        <strain evidence="2">MM415B05812</strain>
    </source>
</reference>
<proteinExistence type="predicted"/>
<accession>A0A6M3LWI0</accession>
<dbReference type="EMBL" id="MT143541">
    <property type="protein sequence ID" value="QJA97974.1"/>
    <property type="molecule type" value="Genomic_DNA"/>
</dbReference>
<sequence>MPDLTISVTTEQKDRVEVAIRARYDDAVTPLVNLVKTFLMGELRTLVTSHEENNAITSARDTLTPF</sequence>
<dbReference type="EMBL" id="MT141913">
    <property type="protein sequence ID" value="QJA71960.1"/>
    <property type="molecule type" value="Genomic_DNA"/>
</dbReference>
<name>A0A6M3LWI0_9ZZZZ</name>
<organism evidence="2">
    <name type="scientific">viral metagenome</name>
    <dbReference type="NCBI Taxonomy" id="1070528"/>
    <lineage>
        <taxon>unclassified sequences</taxon>
        <taxon>metagenomes</taxon>
        <taxon>organismal metagenomes</taxon>
    </lineage>
</organism>
<protein>
    <submittedName>
        <fullName evidence="2">Uncharacterized protein</fullName>
    </submittedName>
</protein>
<evidence type="ECO:0000313" key="1">
    <source>
        <dbReference type="EMBL" id="QJA71960.1"/>
    </source>
</evidence>
<dbReference type="AlphaFoldDB" id="A0A6M3LWI0"/>
<evidence type="ECO:0000313" key="2">
    <source>
        <dbReference type="EMBL" id="QJA97974.1"/>
    </source>
</evidence>